<gene>
    <name evidence="1" type="ORF">JMJ35_002015</name>
</gene>
<evidence type="ECO:0000313" key="2">
    <source>
        <dbReference type="Proteomes" id="UP001166286"/>
    </source>
</evidence>
<sequence>MASKNADAWLWVVLAVVGYYAAGTVHKQLAGIRKDSEITHHEKPPDMLGPGTVNALKLDTLSQLTRSPNPDIRAASIKIITERLFHEESTWSLLLQDLKGLNTERRDKALMTFRSIAEFTQPNLHMDVFFHHPHTYDSIIICLMNLLPQAQIAETNSTYRSQAERDSIWLLCFLLLPANPRTADVIGRWLSMYPFGGRGSTLAEKRTIVRNIAIGQYVHKDGDFGFYMRSVLASCFRSHCLCMQLKKHGLCETLEDTDESNEITLELNNRKPQGLEAAWEGVPVGAVRTSNGWTIGTEEYPDAPGLDAAWIPVGAVRGGNGWTFDPEEYADETDLEEAWHESIPEGAIRTREGYLVRTNARGIEQSPEEQRLRRRRREAMVLGENGRPIQRQDIIEPNAMNLDGDNVDDDLEPLMEEIAREADEETLAELRAENDRSWWGWLRRLRPDGLAPIRSQ</sequence>
<dbReference type="AlphaFoldDB" id="A0AA39UDY6"/>
<proteinExistence type="predicted"/>
<reference evidence="1" key="1">
    <citation type="submission" date="2023-03" db="EMBL/GenBank/DDBJ databases">
        <title>Complete genome of Cladonia borealis.</title>
        <authorList>
            <person name="Park H."/>
        </authorList>
    </citation>
    <scope>NUCLEOTIDE SEQUENCE</scope>
    <source>
        <strain evidence="1">ANT050790</strain>
    </source>
</reference>
<protein>
    <submittedName>
        <fullName evidence="1">Uncharacterized protein</fullName>
    </submittedName>
</protein>
<comment type="caution">
    <text evidence="1">The sequence shown here is derived from an EMBL/GenBank/DDBJ whole genome shotgun (WGS) entry which is preliminary data.</text>
</comment>
<evidence type="ECO:0000313" key="1">
    <source>
        <dbReference type="EMBL" id="KAK0515981.1"/>
    </source>
</evidence>
<dbReference type="Proteomes" id="UP001166286">
    <property type="component" value="Unassembled WGS sequence"/>
</dbReference>
<dbReference type="EMBL" id="JAFEKC020000003">
    <property type="protein sequence ID" value="KAK0515981.1"/>
    <property type="molecule type" value="Genomic_DNA"/>
</dbReference>
<accession>A0AA39UDY6</accession>
<name>A0AA39UDY6_9LECA</name>
<keyword evidence="2" id="KW-1185">Reference proteome</keyword>
<organism evidence="1 2">
    <name type="scientific">Cladonia borealis</name>
    <dbReference type="NCBI Taxonomy" id="184061"/>
    <lineage>
        <taxon>Eukaryota</taxon>
        <taxon>Fungi</taxon>
        <taxon>Dikarya</taxon>
        <taxon>Ascomycota</taxon>
        <taxon>Pezizomycotina</taxon>
        <taxon>Lecanoromycetes</taxon>
        <taxon>OSLEUM clade</taxon>
        <taxon>Lecanoromycetidae</taxon>
        <taxon>Lecanorales</taxon>
        <taxon>Lecanorineae</taxon>
        <taxon>Cladoniaceae</taxon>
        <taxon>Cladonia</taxon>
    </lineage>
</organism>